<dbReference type="Proteomes" id="UP001516023">
    <property type="component" value="Unassembled WGS sequence"/>
</dbReference>
<dbReference type="Gene3D" id="3.40.50.1820">
    <property type="entry name" value="alpha/beta hydrolase"/>
    <property type="match status" value="1"/>
</dbReference>
<dbReference type="Pfam" id="PF10230">
    <property type="entry name" value="LIDHydrolase"/>
    <property type="match status" value="1"/>
</dbReference>
<evidence type="ECO:0000256" key="4">
    <source>
        <dbReference type="ARBA" id="ARBA00022801"/>
    </source>
</evidence>
<dbReference type="AlphaFoldDB" id="A0ABD3P826"/>
<reference evidence="6 7" key="1">
    <citation type="journal article" date="2020" name="G3 (Bethesda)">
        <title>Improved Reference Genome for Cyclotella cryptica CCMP332, a Model for Cell Wall Morphogenesis, Salinity Adaptation, and Lipid Production in Diatoms (Bacillariophyta).</title>
        <authorList>
            <person name="Roberts W.R."/>
            <person name="Downey K.M."/>
            <person name="Ruck E.C."/>
            <person name="Traller J.C."/>
            <person name="Alverson A.J."/>
        </authorList>
    </citation>
    <scope>NUCLEOTIDE SEQUENCE [LARGE SCALE GENOMIC DNA]</scope>
    <source>
        <strain evidence="6 7">CCMP332</strain>
    </source>
</reference>
<proteinExistence type="inferred from homology"/>
<protein>
    <recommendedName>
        <fullName evidence="8">Lipid droplet-associated hydrolase</fullName>
    </recommendedName>
</protein>
<dbReference type="InterPro" id="IPR019363">
    <property type="entry name" value="LDAH"/>
</dbReference>
<comment type="similarity">
    <text evidence="2">Belongs to the AB hydrolase superfamily. LDAH family.</text>
</comment>
<keyword evidence="3" id="KW-0551">Lipid droplet</keyword>
<sequence>MEVTEDRISICGWPTDVVSIDHCVGTSGVSQPHTLIVFIPGNPGVIHWYVDFLFKILQTLGEGFAVRGVSYAGHGVGDDVVGTNEDHNTRMNSEQRENQGRRKMNVAWTMDGQVKHKVEWIDKIILEWNKNATIYEKSPTHKEFSSPKLIFISHSIGAHLVQCLLLERPDILARTSHIIHLMPFFRFDPPLLKKALLSTVAHNYRMTIPIMTAAVRCFSLTFPSRLIELCMKKIAGVDCEKGRKIAMDVFLNPKMVKNHLVLGTQEVRELPELPNVSIFTCFVNVSSC</sequence>
<keyword evidence="4" id="KW-0378">Hydrolase</keyword>
<evidence type="ECO:0000256" key="1">
    <source>
        <dbReference type="ARBA" id="ARBA00004502"/>
    </source>
</evidence>
<keyword evidence="7" id="KW-1185">Reference proteome</keyword>
<evidence type="ECO:0000313" key="7">
    <source>
        <dbReference type="Proteomes" id="UP001516023"/>
    </source>
</evidence>
<dbReference type="GO" id="GO:0005811">
    <property type="term" value="C:lipid droplet"/>
    <property type="evidence" value="ECO:0007669"/>
    <property type="project" value="UniProtKB-SubCell"/>
</dbReference>
<gene>
    <name evidence="6" type="ORF">HJC23_005317</name>
</gene>
<evidence type="ECO:0000256" key="5">
    <source>
        <dbReference type="SAM" id="MobiDB-lite"/>
    </source>
</evidence>
<comment type="caution">
    <text evidence="6">The sequence shown here is derived from an EMBL/GenBank/DDBJ whole genome shotgun (WGS) entry which is preliminary data.</text>
</comment>
<dbReference type="InterPro" id="IPR029058">
    <property type="entry name" value="AB_hydrolase_fold"/>
</dbReference>
<comment type="subcellular location">
    <subcellularLocation>
        <location evidence="1">Lipid droplet</location>
    </subcellularLocation>
</comment>
<evidence type="ECO:0000256" key="3">
    <source>
        <dbReference type="ARBA" id="ARBA00022677"/>
    </source>
</evidence>
<evidence type="ECO:0000313" key="6">
    <source>
        <dbReference type="EMBL" id="KAL3783824.1"/>
    </source>
</evidence>
<name>A0ABD3P826_9STRA</name>
<dbReference type="SUPFAM" id="SSF53474">
    <property type="entry name" value="alpha/beta-Hydrolases"/>
    <property type="match status" value="1"/>
</dbReference>
<organism evidence="6 7">
    <name type="scientific">Cyclotella cryptica</name>
    <dbReference type="NCBI Taxonomy" id="29204"/>
    <lineage>
        <taxon>Eukaryota</taxon>
        <taxon>Sar</taxon>
        <taxon>Stramenopiles</taxon>
        <taxon>Ochrophyta</taxon>
        <taxon>Bacillariophyta</taxon>
        <taxon>Coscinodiscophyceae</taxon>
        <taxon>Thalassiosirophycidae</taxon>
        <taxon>Stephanodiscales</taxon>
        <taxon>Stephanodiscaceae</taxon>
        <taxon>Cyclotella</taxon>
    </lineage>
</organism>
<feature type="compositionally biased region" description="Basic and acidic residues" evidence="5">
    <location>
        <begin position="84"/>
        <end position="100"/>
    </location>
</feature>
<accession>A0ABD3P826</accession>
<dbReference type="GO" id="GO:0016787">
    <property type="term" value="F:hydrolase activity"/>
    <property type="evidence" value="ECO:0007669"/>
    <property type="project" value="UniProtKB-KW"/>
</dbReference>
<evidence type="ECO:0000256" key="2">
    <source>
        <dbReference type="ARBA" id="ARBA00008300"/>
    </source>
</evidence>
<dbReference type="PANTHER" id="PTHR13390">
    <property type="entry name" value="LIPASE"/>
    <property type="match status" value="1"/>
</dbReference>
<dbReference type="EMBL" id="JABMIG020000250">
    <property type="protein sequence ID" value="KAL3783824.1"/>
    <property type="molecule type" value="Genomic_DNA"/>
</dbReference>
<evidence type="ECO:0008006" key="8">
    <source>
        <dbReference type="Google" id="ProtNLM"/>
    </source>
</evidence>
<dbReference type="PANTHER" id="PTHR13390:SF0">
    <property type="entry name" value="LIPID DROPLET-ASSOCIATED HYDROLASE"/>
    <property type="match status" value="1"/>
</dbReference>
<feature type="region of interest" description="Disordered" evidence="5">
    <location>
        <begin position="81"/>
        <end position="100"/>
    </location>
</feature>